<dbReference type="Pfam" id="PF22421">
    <property type="entry name" value="SYY_C-terminal"/>
    <property type="match status" value="1"/>
</dbReference>
<evidence type="ECO:0000256" key="11">
    <source>
        <dbReference type="PROSITE-ProRule" id="PRU00182"/>
    </source>
</evidence>
<sequence length="399" mass="45068">MKDWQTAFAEIKRGTDEILPEDDLIEKLKSGKTLTVKAGFDPTAPDLHLGHTVLINKLRAFQQHGHKVVFLIGDFTGLIGDPTGKNVTRKPLSKDQVLENAKTYQEQVFKILDPELTEIRFNSEWMDKLGADGMIKLAASQTVARMLERDDFKKRYNSNQPIAIHEFLYPLVQGWDSVALHADVELGGTDQRFNLLMGRELQKENGQAQQTIVMMPLLEGLDGVQKMSKSLNNYIGITDTPNEMFGKIMSISDELMWRYYELLSFKPLEEIAALKQRMADGENPRDIKIILARELIARFHSDEAAEQAYQDFVQRFQKNAIPDEMPEHSIDLGEEGIAIGNLLKQAGLVGSTSDAMRMIKQGAVKIDGEKVTDTRLTLTEASENVYQVGKRKFARVTLR</sequence>
<comment type="catalytic activity">
    <reaction evidence="9 10">
        <text>tRNA(Tyr) + L-tyrosine + ATP = L-tyrosyl-tRNA(Tyr) + AMP + diphosphate + H(+)</text>
        <dbReference type="Rhea" id="RHEA:10220"/>
        <dbReference type="Rhea" id="RHEA-COMP:9706"/>
        <dbReference type="Rhea" id="RHEA-COMP:9707"/>
        <dbReference type="ChEBI" id="CHEBI:15378"/>
        <dbReference type="ChEBI" id="CHEBI:30616"/>
        <dbReference type="ChEBI" id="CHEBI:33019"/>
        <dbReference type="ChEBI" id="CHEBI:58315"/>
        <dbReference type="ChEBI" id="CHEBI:78442"/>
        <dbReference type="ChEBI" id="CHEBI:78536"/>
        <dbReference type="ChEBI" id="CHEBI:456215"/>
        <dbReference type="EC" id="6.1.1.1"/>
    </reaction>
</comment>
<evidence type="ECO:0000256" key="4">
    <source>
        <dbReference type="ARBA" id="ARBA00022741"/>
    </source>
</evidence>
<dbReference type="Pfam" id="PF00579">
    <property type="entry name" value="tRNA-synt_1b"/>
    <property type="match status" value="1"/>
</dbReference>
<dbReference type="InterPro" id="IPR001412">
    <property type="entry name" value="aa-tRNA-synth_I_CS"/>
</dbReference>
<dbReference type="Gene3D" id="3.10.290.10">
    <property type="entry name" value="RNA-binding S4 domain"/>
    <property type="match status" value="1"/>
</dbReference>
<dbReference type="InterPro" id="IPR024088">
    <property type="entry name" value="Tyr-tRNA-ligase_bac-type"/>
</dbReference>
<dbReference type="EC" id="6.1.1.1" evidence="10"/>
<dbReference type="GO" id="GO:0003723">
    <property type="term" value="F:RNA binding"/>
    <property type="evidence" value="ECO:0007669"/>
    <property type="project" value="UniProtKB-KW"/>
</dbReference>
<dbReference type="InterPro" id="IPR002307">
    <property type="entry name" value="Tyr-tRNA-ligase"/>
</dbReference>
<dbReference type="Gene3D" id="3.40.50.620">
    <property type="entry name" value="HUPs"/>
    <property type="match status" value="1"/>
</dbReference>
<feature type="binding site" evidence="10">
    <location>
        <position position="229"/>
    </location>
    <ligand>
        <name>ATP</name>
        <dbReference type="ChEBI" id="CHEBI:30616"/>
    </ligand>
</feature>
<reference evidence="13" key="2">
    <citation type="submission" date="2020-09" db="EMBL/GenBank/DDBJ databases">
        <authorList>
            <person name="Sun Q."/>
            <person name="Kim S."/>
        </authorList>
    </citation>
    <scope>NUCLEOTIDE SEQUENCE</scope>
    <source>
        <strain evidence="13">KCTC 22164</strain>
    </source>
</reference>
<dbReference type="InterPro" id="IPR014729">
    <property type="entry name" value="Rossmann-like_a/b/a_fold"/>
</dbReference>
<keyword evidence="8 10" id="KW-0030">Aminoacyl-tRNA synthetase</keyword>
<dbReference type="InterPro" id="IPR002942">
    <property type="entry name" value="S4_RNA-bd"/>
</dbReference>
<dbReference type="PANTHER" id="PTHR11766:SF1">
    <property type="entry name" value="TYROSINE--TRNA LIGASE"/>
    <property type="match status" value="1"/>
</dbReference>
<dbReference type="GO" id="GO:0004831">
    <property type="term" value="F:tyrosine-tRNA ligase activity"/>
    <property type="evidence" value="ECO:0007669"/>
    <property type="project" value="UniProtKB-UniRule"/>
</dbReference>
<dbReference type="HAMAP" id="MF_02007">
    <property type="entry name" value="Tyr_tRNA_synth_type2"/>
    <property type="match status" value="1"/>
</dbReference>
<comment type="function">
    <text evidence="10">Catalyzes the attachment of tyrosine to tRNA(Tyr) in a two-step reaction: tyrosine is first activated by ATP to form Tyr-AMP and then transferred to the acceptor end of tRNA(Tyr).</text>
</comment>
<keyword evidence="7 10" id="KW-0648">Protein biosynthesis</keyword>
<dbReference type="PANTHER" id="PTHR11766">
    <property type="entry name" value="TYROSYL-TRNA SYNTHETASE"/>
    <property type="match status" value="1"/>
</dbReference>
<evidence type="ECO:0000256" key="5">
    <source>
        <dbReference type="ARBA" id="ARBA00022840"/>
    </source>
</evidence>
<comment type="caution">
    <text evidence="13">The sequence shown here is derived from an EMBL/GenBank/DDBJ whole genome shotgun (WGS) entry which is preliminary data.</text>
</comment>
<keyword evidence="5 10" id="KW-0067">ATP-binding</keyword>
<reference evidence="13" key="1">
    <citation type="journal article" date="2014" name="Int. J. Syst. Evol. Microbiol.">
        <title>Complete genome sequence of Corynebacterium casei LMG S-19264T (=DSM 44701T), isolated from a smear-ripened cheese.</title>
        <authorList>
            <consortium name="US DOE Joint Genome Institute (JGI-PGF)"/>
            <person name="Walter F."/>
            <person name="Albersmeier A."/>
            <person name="Kalinowski J."/>
            <person name="Ruckert C."/>
        </authorList>
    </citation>
    <scope>NUCLEOTIDE SEQUENCE</scope>
    <source>
        <strain evidence="13">KCTC 22164</strain>
    </source>
</reference>
<evidence type="ECO:0000256" key="3">
    <source>
        <dbReference type="ARBA" id="ARBA00022598"/>
    </source>
</evidence>
<evidence type="ECO:0000256" key="6">
    <source>
        <dbReference type="ARBA" id="ARBA00022884"/>
    </source>
</evidence>
<dbReference type="SMART" id="SM00363">
    <property type="entry name" value="S4"/>
    <property type="match status" value="1"/>
</dbReference>
<comment type="subunit">
    <text evidence="1 10">Homodimer.</text>
</comment>
<proteinExistence type="inferred from homology"/>
<keyword evidence="2 10" id="KW-0963">Cytoplasm</keyword>
<dbReference type="InterPro" id="IPR024108">
    <property type="entry name" value="Tyr-tRNA-ligase_bac_2"/>
</dbReference>
<dbReference type="PRINTS" id="PR01040">
    <property type="entry name" value="TRNASYNTHTYR"/>
</dbReference>
<dbReference type="PROSITE" id="PS50889">
    <property type="entry name" value="S4"/>
    <property type="match status" value="1"/>
</dbReference>
<dbReference type="GO" id="GO:0005829">
    <property type="term" value="C:cytosol"/>
    <property type="evidence" value="ECO:0007669"/>
    <property type="project" value="TreeGrafter"/>
</dbReference>
<dbReference type="SUPFAM" id="SSF52374">
    <property type="entry name" value="Nucleotidylyl transferase"/>
    <property type="match status" value="1"/>
</dbReference>
<dbReference type="RefSeq" id="WP_189407701.1">
    <property type="nucleotide sequence ID" value="NZ_BMXP01000009.1"/>
</dbReference>
<accession>A0A918JNI6</accession>
<evidence type="ECO:0000313" key="14">
    <source>
        <dbReference type="Proteomes" id="UP000631300"/>
    </source>
</evidence>
<feature type="short sequence motif" description="'KMSKS' region" evidence="10">
    <location>
        <begin position="226"/>
        <end position="230"/>
    </location>
</feature>
<evidence type="ECO:0000256" key="1">
    <source>
        <dbReference type="ARBA" id="ARBA00011738"/>
    </source>
</evidence>
<evidence type="ECO:0000259" key="12">
    <source>
        <dbReference type="SMART" id="SM00363"/>
    </source>
</evidence>
<evidence type="ECO:0000256" key="2">
    <source>
        <dbReference type="ARBA" id="ARBA00022490"/>
    </source>
</evidence>
<evidence type="ECO:0000256" key="9">
    <source>
        <dbReference type="ARBA" id="ARBA00048248"/>
    </source>
</evidence>
<dbReference type="AlphaFoldDB" id="A0A918JNI6"/>
<evidence type="ECO:0000256" key="7">
    <source>
        <dbReference type="ARBA" id="ARBA00022917"/>
    </source>
</evidence>
<dbReference type="CDD" id="cd00165">
    <property type="entry name" value="S4"/>
    <property type="match status" value="1"/>
</dbReference>
<protein>
    <recommendedName>
        <fullName evidence="10">Tyrosine--tRNA ligase</fullName>
        <ecNumber evidence="10">6.1.1.1</ecNumber>
    </recommendedName>
    <alternativeName>
        <fullName evidence="10">Tyrosyl-tRNA synthetase</fullName>
        <shortName evidence="10">TyrRS</shortName>
    </alternativeName>
</protein>
<keyword evidence="3 10" id="KW-0436">Ligase</keyword>
<dbReference type="Gene3D" id="1.10.240.10">
    <property type="entry name" value="Tyrosyl-Transfer RNA Synthetase"/>
    <property type="match status" value="1"/>
</dbReference>
<name>A0A918JNI6_9ALTE</name>
<dbReference type="Proteomes" id="UP000631300">
    <property type="component" value="Unassembled WGS sequence"/>
</dbReference>
<organism evidence="13 14">
    <name type="scientific">Alteromonas halophila</name>
    <dbReference type="NCBI Taxonomy" id="516698"/>
    <lineage>
        <taxon>Bacteria</taxon>
        <taxon>Pseudomonadati</taxon>
        <taxon>Pseudomonadota</taxon>
        <taxon>Gammaproteobacteria</taxon>
        <taxon>Alteromonadales</taxon>
        <taxon>Alteromonadaceae</taxon>
        <taxon>Alteromonas/Salinimonas group</taxon>
        <taxon>Alteromonas</taxon>
    </lineage>
</organism>
<gene>
    <name evidence="10 13" type="primary">tyrS</name>
    <name evidence="13" type="ORF">GCM10007391_28870</name>
</gene>
<dbReference type="FunFam" id="3.10.290.10:FF:000022">
    <property type="entry name" value="Tyrosine--tRNA ligase"/>
    <property type="match status" value="1"/>
</dbReference>
<evidence type="ECO:0000256" key="8">
    <source>
        <dbReference type="ARBA" id="ARBA00023146"/>
    </source>
</evidence>
<feature type="domain" description="RNA-binding S4" evidence="12">
    <location>
        <begin position="337"/>
        <end position="399"/>
    </location>
</feature>
<feature type="short sequence motif" description="'HIGH' region" evidence="10">
    <location>
        <begin position="42"/>
        <end position="51"/>
    </location>
</feature>
<dbReference type="FunFam" id="3.40.50.620:FF:000061">
    <property type="entry name" value="Tyrosine--tRNA ligase"/>
    <property type="match status" value="1"/>
</dbReference>
<dbReference type="SUPFAM" id="SSF55174">
    <property type="entry name" value="Alpha-L RNA-binding motif"/>
    <property type="match status" value="1"/>
</dbReference>
<evidence type="ECO:0000256" key="10">
    <source>
        <dbReference type="HAMAP-Rule" id="MF_02007"/>
    </source>
</evidence>
<keyword evidence="14" id="KW-1185">Reference proteome</keyword>
<dbReference type="InterPro" id="IPR002305">
    <property type="entry name" value="aa-tRNA-synth_Ic"/>
</dbReference>
<keyword evidence="6 11" id="KW-0694">RNA-binding</keyword>
<evidence type="ECO:0000313" key="13">
    <source>
        <dbReference type="EMBL" id="GGW92853.1"/>
    </source>
</evidence>
<dbReference type="GO" id="GO:0006437">
    <property type="term" value="P:tyrosyl-tRNA aminoacylation"/>
    <property type="evidence" value="ECO:0007669"/>
    <property type="project" value="UniProtKB-UniRule"/>
</dbReference>
<comment type="similarity">
    <text evidence="10">Belongs to the class-I aminoacyl-tRNA synthetase family. TyrS type 2 subfamily.</text>
</comment>
<dbReference type="GO" id="GO:0005524">
    <property type="term" value="F:ATP binding"/>
    <property type="evidence" value="ECO:0007669"/>
    <property type="project" value="UniProtKB-UniRule"/>
</dbReference>
<comment type="subcellular location">
    <subcellularLocation>
        <location evidence="10">Cytoplasm</location>
    </subcellularLocation>
</comment>
<dbReference type="NCBIfam" id="TIGR00234">
    <property type="entry name" value="tyrS"/>
    <property type="match status" value="1"/>
</dbReference>
<dbReference type="CDD" id="cd00805">
    <property type="entry name" value="TyrRS_core"/>
    <property type="match status" value="1"/>
</dbReference>
<dbReference type="PROSITE" id="PS00178">
    <property type="entry name" value="AA_TRNA_LIGASE_I"/>
    <property type="match status" value="1"/>
</dbReference>
<dbReference type="InterPro" id="IPR036986">
    <property type="entry name" value="S4_RNA-bd_sf"/>
</dbReference>
<dbReference type="InterPro" id="IPR054608">
    <property type="entry name" value="SYY-like_C"/>
</dbReference>
<dbReference type="FunFam" id="1.10.240.10:FF:000006">
    <property type="entry name" value="Tyrosine--tRNA ligase"/>
    <property type="match status" value="1"/>
</dbReference>
<keyword evidence="4 10" id="KW-0547">Nucleotide-binding</keyword>
<dbReference type="EMBL" id="BMXP01000009">
    <property type="protein sequence ID" value="GGW92853.1"/>
    <property type="molecule type" value="Genomic_DNA"/>
</dbReference>